<dbReference type="PANTHER" id="PTHR24373">
    <property type="entry name" value="SLIT RELATED LEUCINE-RICH REPEAT NEURONAL PROTEIN"/>
    <property type="match status" value="1"/>
</dbReference>
<keyword evidence="3" id="KW-0812">Transmembrane</keyword>
<dbReference type="InterPro" id="IPR032675">
    <property type="entry name" value="LRR_dom_sf"/>
</dbReference>
<feature type="chain" id="PRO_5045907421" evidence="4">
    <location>
        <begin position="24"/>
        <end position="383"/>
    </location>
</feature>
<protein>
    <submittedName>
        <fullName evidence="5">Uncharacterized protein</fullName>
    </submittedName>
</protein>
<evidence type="ECO:0000256" key="2">
    <source>
        <dbReference type="SAM" id="MobiDB-lite"/>
    </source>
</evidence>
<evidence type="ECO:0000256" key="4">
    <source>
        <dbReference type="SAM" id="SignalP"/>
    </source>
</evidence>
<evidence type="ECO:0000256" key="1">
    <source>
        <dbReference type="ARBA" id="ARBA00022729"/>
    </source>
</evidence>
<dbReference type="EMBL" id="JARBDR010000141">
    <property type="protein sequence ID" value="KAJ8320123.1"/>
    <property type="molecule type" value="Genomic_DNA"/>
</dbReference>
<organism evidence="5 6">
    <name type="scientific">Tegillarca granosa</name>
    <name type="common">Malaysian cockle</name>
    <name type="synonym">Anadara granosa</name>
    <dbReference type="NCBI Taxonomy" id="220873"/>
    <lineage>
        <taxon>Eukaryota</taxon>
        <taxon>Metazoa</taxon>
        <taxon>Spiralia</taxon>
        <taxon>Lophotrochozoa</taxon>
        <taxon>Mollusca</taxon>
        <taxon>Bivalvia</taxon>
        <taxon>Autobranchia</taxon>
        <taxon>Pteriomorphia</taxon>
        <taxon>Arcoida</taxon>
        <taxon>Arcoidea</taxon>
        <taxon>Arcidae</taxon>
        <taxon>Tegillarca</taxon>
    </lineage>
</organism>
<keyword evidence="3" id="KW-1133">Transmembrane helix</keyword>
<evidence type="ECO:0000256" key="3">
    <source>
        <dbReference type="SAM" id="Phobius"/>
    </source>
</evidence>
<dbReference type="Proteomes" id="UP001217089">
    <property type="component" value="Unassembled WGS sequence"/>
</dbReference>
<proteinExistence type="predicted"/>
<gene>
    <name evidence="5" type="ORF">KUTeg_001710</name>
</gene>
<keyword evidence="6" id="KW-1185">Reference proteome</keyword>
<feature type="region of interest" description="Disordered" evidence="2">
    <location>
        <begin position="356"/>
        <end position="383"/>
    </location>
</feature>
<dbReference type="Gene3D" id="3.80.10.10">
    <property type="entry name" value="Ribonuclease Inhibitor"/>
    <property type="match status" value="1"/>
</dbReference>
<feature type="transmembrane region" description="Helical" evidence="3">
    <location>
        <begin position="310"/>
        <end position="331"/>
    </location>
</feature>
<reference evidence="5 6" key="1">
    <citation type="submission" date="2022-12" db="EMBL/GenBank/DDBJ databases">
        <title>Chromosome-level genome of Tegillarca granosa.</title>
        <authorList>
            <person name="Kim J."/>
        </authorList>
    </citation>
    <scope>NUCLEOTIDE SEQUENCE [LARGE SCALE GENOMIC DNA]</scope>
    <source>
        <strain evidence="5">Teg-2019</strain>
        <tissue evidence="5">Adductor muscle</tissue>
    </source>
</reference>
<dbReference type="InterPro" id="IPR050328">
    <property type="entry name" value="Dev_Immune_Receptor"/>
</dbReference>
<keyword evidence="1 4" id="KW-0732">Signal</keyword>
<dbReference type="PANTHER" id="PTHR24373:SF398">
    <property type="entry name" value="LEUCINE-RICH REPEAT-CONTAINING G-PROTEIN COUPLED RECEPTOR 6"/>
    <property type="match status" value="1"/>
</dbReference>
<feature type="signal peptide" evidence="4">
    <location>
        <begin position="1"/>
        <end position="23"/>
    </location>
</feature>
<evidence type="ECO:0000313" key="6">
    <source>
        <dbReference type="Proteomes" id="UP001217089"/>
    </source>
</evidence>
<comment type="caution">
    <text evidence="5">The sequence shown here is derived from an EMBL/GenBank/DDBJ whole genome shotgun (WGS) entry which is preliminary data.</text>
</comment>
<evidence type="ECO:0000313" key="5">
    <source>
        <dbReference type="EMBL" id="KAJ8320123.1"/>
    </source>
</evidence>
<name>A0ABQ9FS91_TEGGR</name>
<dbReference type="SUPFAM" id="SSF52058">
    <property type="entry name" value="L domain-like"/>
    <property type="match status" value="1"/>
</dbReference>
<keyword evidence="3" id="KW-0472">Membrane</keyword>
<accession>A0ABQ9FS91</accession>
<sequence>MRILRNIRFYVVALAIVIQYVQCTAPTGCTYDSSDSVGIYTCDFTAITLPLTYSGFSPAPQRLVINKIDGSLGSGSTFSGFSSFSSASLDKNYIASLDLQCSTSATVSLTIAAGTFTDMSYVQKLTITNCRISNLPADVFLDFGQLDTLIITGGQIDAMDAGAFNNIDIGKLDLIPQAAGLLELSNLVMPSTTLTTGIFTSLVNVSHIKLDNIGLTAVVAADFSSNTGLHTLTVSNNAITTIPTGFFTGLDGIAIVDFSGTSWDCSCTNLWFLTFADTNGIEIQGGANCGSPSSHARIALGTSCMPIWDLIGYIILVIALVISCVALGLICHTRRQLLTAKNKLATKKNTSWNKVQEAMKRRGGAGQKPPAASTQPNKGKGWV</sequence>